<name>A0A3A5K833_9HYPH</name>
<evidence type="ECO:0000313" key="1">
    <source>
        <dbReference type="EMBL" id="RJT28871.1"/>
    </source>
</evidence>
<feature type="non-terminal residue" evidence="1">
    <location>
        <position position="104"/>
    </location>
</feature>
<reference evidence="1 2" key="1">
    <citation type="submission" date="2018-09" db="EMBL/GenBank/DDBJ databases">
        <title>Mesorhizobium carmichaelinearum sp. nov. isolated from Carmichaelinea spp. root nodules in New Zealand.</title>
        <authorList>
            <person name="De Meyer S.E."/>
        </authorList>
    </citation>
    <scope>NUCLEOTIDE SEQUENCE [LARGE SCALE GENOMIC DNA]</scope>
    <source>
        <strain evidence="1 2">ICMP19557</strain>
    </source>
</reference>
<keyword evidence="2" id="KW-1185">Reference proteome</keyword>
<dbReference type="EMBL" id="QZWZ01000048">
    <property type="protein sequence ID" value="RJT28871.1"/>
    <property type="molecule type" value="Genomic_DNA"/>
</dbReference>
<dbReference type="InterPro" id="IPR009057">
    <property type="entry name" value="Homeodomain-like_sf"/>
</dbReference>
<dbReference type="OrthoDB" id="2375382at2"/>
<dbReference type="Proteomes" id="UP000272706">
    <property type="component" value="Unassembled WGS sequence"/>
</dbReference>
<sequence>MRTGISIDITASDRIRLEGIVTARSSPQKHVWRARIILLSGDGLGTAAIMTMTAKSKTCVWRWQERFMNEGVDGLLRDKTRPPGIAPLQSVLVDKVVALTLDPP</sequence>
<dbReference type="RefSeq" id="WP_147377747.1">
    <property type="nucleotide sequence ID" value="NZ_QZWZ01000048.1"/>
</dbReference>
<comment type="caution">
    <text evidence="1">The sequence shown here is derived from an EMBL/GenBank/DDBJ whole genome shotgun (WGS) entry which is preliminary data.</text>
</comment>
<organism evidence="1 2">
    <name type="scientific">Mesorhizobium waimense</name>
    <dbReference type="NCBI Taxonomy" id="1300307"/>
    <lineage>
        <taxon>Bacteria</taxon>
        <taxon>Pseudomonadati</taxon>
        <taxon>Pseudomonadota</taxon>
        <taxon>Alphaproteobacteria</taxon>
        <taxon>Hyphomicrobiales</taxon>
        <taxon>Phyllobacteriaceae</taxon>
        <taxon>Mesorhizobium</taxon>
    </lineage>
</organism>
<evidence type="ECO:0000313" key="2">
    <source>
        <dbReference type="Proteomes" id="UP000272706"/>
    </source>
</evidence>
<dbReference type="AlphaFoldDB" id="A0A3A5K833"/>
<accession>A0A3A5K833</accession>
<proteinExistence type="predicted"/>
<dbReference type="SUPFAM" id="SSF46689">
    <property type="entry name" value="Homeodomain-like"/>
    <property type="match status" value="1"/>
</dbReference>
<protein>
    <submittedName>
        <fullName evidence="1">Helix-turn-helix domain-containing protein</fullName>
    </submittedName>
</protein>
<dbReference type="Pfam" id="PF13384">
    <property type="entry name" value="HTH_23"/>
    <property type="match status" value="1"/>
</dbReference>
<gene>
    <name evidence="1" type="ORF">D3227_33215</name>
</gene>